<feature type="compositionally biased region" description="Polar residues" evidence="1">
    <location>
        <begin position="1"/>
        <end position="12"/>
    </location>
</feature>
<name>A0A9D1MXX1_9BACT</name>
<dbReference type="Proteomes" id="UP000886852">
    <property type="component" value="Unassembled WGS sequence"/>
</dbReference>
<proteinExistence type="predicted"/>
<dbReference type="AlphaFoldDB" id="A0A9D1MXX1"/>
<reference evidence="2" key="2">
    <citation type="journal article" date="2021" name="PeerJ">
        <title>Extensive microbial diversity within the chicken gut microbiome revealed by metagenomics and culture.</title>
        <authorList>
            <person name="Gilroy R."/>
            <person name="Ravi A."/>
            <person name="Getino M."/>
            <person name="Pursley I."/>
            <person name="Horton D.L."/>
            <person name="Alikhan N.F."/>
            <person name="Baker D."/>
            <person name="Gharbi K."/>
            <person name="Hall N."/>
            <person name="Watson M."/>
            <person name="Adriaenssens E.M."/>
            <person name="Foster-Nyarko E."/>
            <person name="Jarju S."/>
            <person name="Secka A."/>
            <person name="Antonio M."/>
            <person name="Oren A."/>
            <person name="Chaudhuri R.R."/>
            <person name="La Ragione R."/>
            <person name="Hildebrand F."/>
            <person name="Pallen M.J."/>
        </authorList>
    </citation>
    <scope>NUCLEOTIDE SEQUENCE</scope>
    <source>
        <strain evidence="2">ChiHjej12B11-7776</strain>
    </source>
</reference>
<gene>
    <name evidence="2" type="ORF">IAC72_05405</name>
</gene>
<feature type="region of interest" description="Disordered" evidence="1">
    <location>
        <begin position="1"/>
        <end position="62"/>
    </location>
</feature>
<organism evidence="2 3">
    <name type="scientific">Candidatus Fimimonas merdipullorum</name>
    <dbReference type="NCBI Taxonomy" id="2840822"/>
    <lineage>
        <taxon>Bacteria</taxon>
        <taxon>Pseudomonadati</taxon>
        <taxon>Myxococcota</taxon>
        <taxon>Myxococcia</taxon>
        <taxon>Myxococcales</taxon>
        <taxon>Cystobacterineae</taxon>
        <taxon>Myxococcaceae</taxon>
        <taxon>Myxococcaceae incertae sedis</taxon>
        <taxon>Candidatus Fimimonas</taxon>
    </lineage>
</organism>
<evidence type="ECO:0000313" key="2">
    <source>
        <dbReference type="EMBL" id="HIU91425.1"/>
    </source>
</evidence>
<sequence>MKSNKNCGNSKTAGRKSSCGGKTSSKSKKSSQESESDPSGSYTGNPVGWGKDAVPVQDADDL</sequence>
<feature type="compositionally biased region" description="Low complexity" evidence="1">
    <location>
        <begin position="15"/>
        <end position="24"/>
    </location>
</feature>
<evidence type="ECO:0000256" key="1">
    <source>
        <dbReference type="SAM" id="MobiDB-lite"/>
    </source>
</evidence>
<comment type="caution">
    <text evidence="2">The sequence shown here is derived from an EMBL/GenBank/DDBJ whole genome shotgun (WGS) entry which is preliminary data.</text>
</comment>
<accession>A0A9D1MXX1</accession>
<protein>
    <submittedName>
        <fullName evidence="2">Uncharacterized protein</fullName>
    </submittedName>
</protein>
<dbReference type="EMBL" id="DVOC01000095">
    <property type="protein sequence ID" value="HIU91425.1"/>
    <property type="molecule type" value="Genomic_DNA"/>
</dbReference>
<evidence type="ECO:0000313" key="3">
    <source>
        <dbReference type="Proteomes" id="UP000886852"/>
    </source>
</evidence>
<reference evidence="2" key="1">
    <citation type="submission" date="2020-10" db="EMBL/GenBank/DDBJ databases">
        <authorList>
            <person name="Gilroy R."/>
        </authorList>
    </citation>
    <scope>NUCLEOTIDE SEQUENCE</scope>
    <source>
        <strain evidence="2">ChiHjej12B11-7776</strain>
    </source>
</reference>